<dbReference type="RefSeq" id="WP_062446168.1">
    <property type="nucleotide sequence ID" value="NZ_BMCJ01000003.1"/>
</dbReference>
<keyword evidence="2" id="KW-1185">Reference proteome</keyword>
<accession>A0ABQ1P073</accession>
<comment type="caution">
    <text evidence="1">The sequence shown here is derived from an EMBL/GenBank/DDBJ whole genome shotgun (WGS) entry which is preliminary data.</text>
</comment>
<proteinExistence type="predicted"/>
<evidence type="ECO:0000313" key="2">
    <source>
        <dbReference type="Proteomes" id="UP000619534"/>
    </source>
</evidence>
<organism evidence="1 2">
    <name type="scientific">Thalassobacillus devorans</name>
    <dbReference type="NCBI Taxonomy" id="279813"/>
    <lineage>
        <taxon>Bacteria</taxon>
        <taxon>Bacillati</taxon>
        <taxon>Bacillota</taxon>
        <taxon>Bacilli</taxon>
        <taxon>Bacillales</taxon>
        <taxon>Bacillaceae</taxon>
        <taxon>Thalassobacillus</taxon>
    </lineage>
</organism>
<reference evidence="2" key="1">
    <citation type="journal article" date="2019" name="Int. J. Syst. Evol. Microbiol.">
        <title>The Global Catalogue of Microorganisms (GCM) 10K type strain sequencing project: providing services to taxonomists for standard genome sequencing and annotation.</title>
        <authorList>
            <consortium name="The Broad Institute Genomics Platform"/>
            <consortium name="The Broad Institute Genome Sequencing Center for Infectious Disease"/>
            <person name="Wu L."/>
            <person name="Ma J."/>
        </authorList>
    </citation>
    <scope>NUCLEOTIDE SEQUENCE [LARGE SCALE GENOMIC DNA]</scope>
    <source>
        <strain evidence="2">CCM 7282</strain>
    </source>
</reference>
<protein>
    <submittedName>
        <fullName evidence="1">Uncharacterized protein</fullName>
    </submittedName>
</protein>
<name>A0ABQ1P073_9BACI</name>
<dbReference type="EMBL" id="BMCJ01000003">
    <property type="protein sequence ID" value="GGC88191.1"/>
    <property type="molecule type" value="Genomic_DNA"/>
</dbReference>
<evidence type="ECO:0000313" key="1">
    <source>
        <dbReference type="EMBL" id="GGC88191.1"/>
    </source>
</evidence>
<sequence>MALKYITVDREVELGDLVLCINSGNIYSVESILEGEIDILDIEDLFEEGFNPSDLLAMQLGDYWVLEKAKNSSS</sequence>
<gene>
    <name evidence="1" type="ORF">GCM10007216_18660</name>
</gene>
<dbReference type="Proteomes" id="UP000619534">
    <property type="component" value="Unassembled WGS sequence"/>
</dbReference>